<keyword evidence="9" id="KW-0479">Metal-binding</keyword>
<dbReference type="FunFam" id="3.30.420.10:FF:000035">
    <property type="entry name" value="Poly(A)-specific ribonuclease PARN"/>
    <property type="match status" value="1"/>
</dbReference>
<dbReference type="InterPro" id="IPR034042">
    <property type="entry name" value="PARN_R3H"/>
</dbReference>
<evidence type="ECO:0000313" key="17">
    <source>
        <dbReference type="EMBL" id="KAJ7354848.1"/>
    </source>
</evidence>
<organism evidence="17 18">
    <name type="scientific">Desmophyllum pertusum</name>
    <dbReference type="NCBI Taxonomy" id="174260"/>
    <lineage>
        <taxon>Eukaryota</taxon>
        <taxon>Metazoa</taxon>
        <taxon>Cnidaria</taxon>
        <taxon>Anthozoa</taxon>
        <taxon>Hexacorallia</taxon>
        <taxon>Scleractinia</taxon>
        <taxon>Caryophylliina</taxon>
        <taxon>Caryophylliidae</taxon>
        <taxon>Desmophyllum</taxon>
    </lineage>
</organism>
<dbReference type="Pfam" id="PF04857">
    <property type="entry name" value="CAF1"/>
    <property type="match status" value="1"/>
</dbReference>
<evidence type="ECO:0000256" key="10">
    <source>
        <dbReference type="ARBA" id="ARBA00022801"/>
    </source>
</evidence>
<evidence type="ECO:0000256" key="13">
    <source>
        <dbReference type="ARBA" id="ARBA00023242"/>
    </source>
</evidence>
<evidence type="ECO:0000256" key="2">
    <source>
        <dbReference type="ARBA" id="ARBA00004123"/>
    </source>
</evidence>
<dbReference type="InterPro" id="IPR012677">
    <property type="entry name" value="Nucleotide-bd_a/b_plait_sf"/>
</dbReference>
<dbReference type="Pfam" id="PF08675">
    <property type="entry name" value="RNA_bind"/>
    <property type="match status" value="1"/>
</dbReference>
<dbReference type="GO" id="GO:1990432">
    <property type="term" value="P:siRNA 3'-end processing"/>
    <property type="evidence" value="ECO:0007669"/>
    <property type="project" value="TreeGrafter"/>
</dbReference>
<comment type="caution">
    <text evidence="17">The sequence shown here is derived from an EMBL/GenBank/DDBJ whole genome shotgun (WGS) entry which is preliminary data.</text>
</comment>
<evidence type="ECO:0000256" key="1">
    <source>
        <dbReference type="ARBA" id="ARBA00001663"/>
    </source>
</evidence>
<dbReference type="CDD" id="cd02637">
    <property type="entry name" value="R3H_PARN"/>
    <property type="match status" value="1"/>
</dbReference>
<dbReference type="GO" id="GO:0003723">
    <property type="term" value="F:RNA binding"/>
    <property type="evidence" value="ECO:0007669"/>
    <property type="project" value="UniProtKB-KW"/>
</dbReference>
<dbReference type="SUPFAM" id="SSF53098">
    <property type="entry name" value="Ribonuclease H-like"/>
    <property type="match status" value="1"/>
</dbReference>
<sequence>MEILRSNFHESLATVSEAINSASLLAIDAEFSGLNVKWGVENSLDTPQERYSKLKNGCKEFIIIQFGLCTFTWDKKQELYIAKPFNFYVFPKVWNRQCPDVRFLCQSSSIDFLTEHNFDFNKLFREGISYLRPYDEQKLREHLLARSTQDSFTSTSFTSPDSTATEAGVGSAQKTSRAVPPEHREFVEKACSSIEEMLKDPEGKVTEFPPCNGYLRKLIYQTAKQRFKAGIHMEAAINEKKERFIVVTKVNEDEKKKLEEEKQAKEQELIENAVGFSQVVKMISQSGKLVVGHNVFLDLIHTIDQFLCPLPEHFEDFKATISAVFPKLVDTKVMANTQPFRDLIPSSVLADLAKHVSKKPFQKAAVQFDEAFFRYGDSEEKPHEAGYDAYITGLAFISMANYLGSFQEPPKVNIPPDSSLVVPFLNKIFVMRMEDVPYLNLAGPDLNPSRDHVFYLTFPSNWKQGDILDLFNNFGFVYISWINSTSAFISLARRENANKVLDLLDCEEECFTIVSYAEHRRQLHGEYADDNIEYDRRTPLKRPRHMEVIWKTSSPKEIQPEKPEAIASSEPEEGEIIDDEESPEPAKKKQKKEDKSFDEPVDW</sequence>
<evidence type="ECO:0000259" key="16">
    <source>
        <dbReference type="PROSITE" id="PS51061"/>
    </source>
</evidence>
<dbReference type="InterPro" id="IPR035979">
    <property type="entry name" value="RBD_domain_sf"/>
</dbReference>
<dbReference type="GO" id="GO:1990431">
    <property type="term" value="P:priRNA 3'-end processing"/>
    <property type="evidence" value="ECO:0007669"/>
    <property type="project" value="TreeGrafter"/>
</dbReference>
<evidence type="ECO:0000256" key="5">
    <source>
        <dbReference type="ARBA" id="ARBA00012161"/>
    </source>
</evidence>
<keyword evidence="12" id="KW-0694">RNA-binding</keyword>
<evidence type="ECO:0000256" key="6">
    <source>
        <dbReference type="ARBA" id="ARBA00015918"/>
    </source>
</evidence>
<keyword evidence="11" id="KW-0269">Exonuclease</keyword>
<feature type="compositionally biased region" description="Low complexity" evidence="15">
    <location>
        <begin position="152"/>
        <end position="165"/>
    </location>
</feature>
<comment type="similarity">
    <text evidence="4">Belongs to the CAF1 family.</text>
</comment>
<proteinExistence type="inferred from homology"/>
<name>A0A9W9YNB5_9CNID</name>
<comment type="subcellular location">
    <subcellularLocation>
        <location evidence="3">Cytoplasm</location>
    </subcellularLocation>
    <subcellularLocation>
        <location evidence="2">Nucleus</location>
    </subcellularLocation>
</comment>
<dbReference type="GO" id="GO:0005737">
    <property type="term" value="C:cytoplasm"/>
    <property type="evidence" value="ECO:0007669"/>
    <property type="project" value="UniProtKB-SubCell"/>
</dbReference>
<evidence type="ECO:0000256" key="4">
    <source>
        <dbReference type="ARBA" id="ARBA00008372"/>
    </source>
</evidence>
<keyword evidence="8" id="KW-0540">Nuclease</keyword>
<evidence type="ECO:0000256" key="14">
    <source>
        <dbReference type="ARBA" id="ARBA00031923"/>
    </source>
</evidence>
<feature type="compositionally biased region" description="Basic and acidic residues" evidence="15">
    <location>
        <begin position="584"/>
        <end position="603"/>
    </location>
</feature>
<dbReference type="FunFam" id="3.30.420.10:FF:000120">
    <property type="entry name" value="Poly(A)-specific ribonuclease PARN"/>
    <property type="match status" value="1"/>
</dbReference>
<feature type="region of interest" description="Disordered" evidence="15">
    <location>
        <begin position="551"/>
        <end position="603"/>
    </location>
</feature>
<keyword evidence="7" id="KW-0963">Cytoplasm</keyword>
<accession>A0A9W9YNB5</accession>
<dbReference type="InterPro" id="IPR051181">
    <property type="entry name" value="CAF1_poly(A)_ribonucleases"/>
</dbReference>
<keyword evidence="13" id="KW-0539">Nucleus</keyword>
<evidence type="ECO:0000256" key="3">
    <source>
        <dbReference type="ARBA" id="ARBA00004496"/>
    </source>
</evidence>
<dbReference type="Gene3D" id="3.30.420.10">
    <property type="entry name" value="Ribonuclease H-like superfamily/Ribonuclease H"/>
    <property type="match status" value="2"/>
</dbReference>
<dbReference type="SUPFAM" id="SSF54928">
    <property type="entry name" value="RNA-binding domain, RBD"/>
    <property type="match status" value="1"/>
</dbReference>
<dbReference type="EC" id="3.1.13.4" evidence="5"/>
<dbReference type="InterPro" id="IPR012337">
    <property type="entry name" value="RNaseH-like_sf"/>
</dbReference>
<dbReference type="OrthoDB" id="1432093at2759"/>
<evidence type="ECO:0000256" key="7">
    <source>
        <dbReference type="ARBA" id="ARBA00022490"/>
    </source>
</evidence>
<dbReference type="PROSITE" id="PS51061">
    <property type="entry name" value="R3H"/>
    <property type="match status" value="1"/>
</dbReference>
<dbReference type="GO" id="GO:0046872">
    <property type="term" value="F:metal ion binding"/>
    <property type="evidence" value="ECO:0007669"/>
    <property type="project" value="UniProtKB-KW"/>
</dbReference>
<dbReference type="InterPro" id="IPR006941">
    <property type="entry name" value="RNase_CAF1"/>
</dbReference>
<evidence type="ECO:0000256" key="12">
    <source>
        <dbReference type="ARBA" id="ARBA00022884"/>
    </source>
</evidence>
<evidence type="ECO:0000256" key="11">
    <source>
        <dbReference type="ARBA" id="ARBA00022839"/>
    </source>
</evidence>
<dbReference type="InterPro" id="IPR036397">
    <property type="entry name" value="RNaseH_sf"/>
</dbReference>
<dbReference type="SUPFAM" id="SSF82708">
    <property type="entry name" value="R3H domain"/>
    <property type="match status" value="1"/>
</dbReference>
<evidence type="ECO:0000256" key="8">
    <source>
        <dbReference type="ARBA" id="ARBA00022722"/>
    </source>
</evidence>
<dbReference type="AlphaFoldDB" id="A0A9W9YNB5"/>
<evidence type="ECO:0000313" key="18">
    <source>
        <dbReference type="Proteomes" id="UP001163046"/>
    </source>
</evidence>
<keyword evidence="10" id="KW-0378">Hydrolase</keyword>
<reference evidence="17" key="1">
    <citation type="submission" date="2023-01" db="EMBL/GenBank/DDBJ databases">
        <title>Genome assembly of the deep-sea coral Lophelia pertusa.</title>
        <authorList>
            <person name="Herrera S."/>
            <person name="Cordes E."/>
        </authorList>
    </citation>
    <scope>NUCLEOTIDE SEQUENCE</scope>
    <source>
        <strain evidence="17">USNM1676648</strain>
        <tissue evidence="17">Polyp</tissue>
    </source>
</reference>
<comment type="catalytic activity">
    <reaction evidence="1">
        <text>Exonucleolytic cleavage of poly(A) to 5'-AMP.</text>
        <dbReference type="EC" id="3.1.13.4"/>
    </reaction>
</comment>
<dbReference type="GO" id="GO:0004535">
    <property type="term" value="F:poly(A)-specific ribonuclease activity"/>
    <property type="evidence" value="ECO:0007669"/>
    <property type="project" value="UniProtKB-EC"/>
</dbReference>
<feature type="domain" description="R3H" evidence="16">
    <location>
        <begin position="184"/>
        <end position="251"/>
    </location>
</feature>
<dbReference type="GO" id="GO:0005634">
    <property type="term" value="C:nucleus"/>
    <property type="evidence" value="ECO:0007669"/>
    <property type="project" value="UniProtKB-SubCell"/>
</dbReference>
<dbReference type="GO" id="GO:0000289">
    <property type="term" value="P:nuclear-transcribed mRNA poly(A) tail shortening"/>
    <property type="evidence" value="ECO:0007669"/>
    <property type="project" value="TreeGrafter"/>
</dbReference>
<evidence type="ECO:0000256" key="15">
    <source>
        <dbReference type="SAM" id="MobiDB-lite"/>
    </source>
</evidence>
<dbReference type="PANTHER" id="PTHR15092:SF44">
    <property type="entry name" value="POLY(A)-SPECIFIC RIBONUCLEASE PARN"/>
    <property type="match status" value="1"/>
</dbReference>
<gene>
    <name evidence="17" type="ORF">OS493_029854</name>
</gene>
<dbReference type="InterPro" id="IPR001374">
    <property type="entry name" value="R3H_dom"/>
</dbReference>
<dbReference type="Proteomes" id="UP001163046">
    <property type="component" value="Unassembled WGS sequence"/>
</dbReference>
<dbReference type="InterPro" id="IPR014789">
    <property type="entry name" value="PolyA-riboNase_RNA-binding"/>
</dbReference>
<dbReference type="InterPro" id="IPR036867">
    <property type="entry name" value="R3H_dom_sf"/>
</dbReference>
<keyword evidence="18" id="KW-1185">Reference proteome</keyword>
<dbReference type="EMBL" id="MU827332">
    <property type="protein sequence ID" value="KAJ7354848.1"/>
    <property type="molecule type" value="Genomic_DNA"/>
</dbReference>
<protein>
    <recommendedName>
        <fullName evidence="6">Poly(A)-specific ribonuclease PARN</fullName>
        <ecNumber evidence="5">3.1.13.4</ecNumber>
    </recommendedName>
    <alternativeName>
        <fullName evidence="14">Polyadenylate-specific ribonuclease</fullName>
    </alternativeName>
</protein>
<feature type="region of interest" description="Disordered" evidence="15">
    <location>
        <begin position="152"/>
        <end position="181"/>
    </location>
</feature>
<dbReference type="CDD" id="cd12428">
    <property type="entry name" value="RRM_PARN"/>
    <property type="match status" value="1"/>
</dbReference>
<feature type="compositionally biased region" description="Acidic residues" evidence="15">
    <location>
        <begin position="570"/>
        <end position="583"/>
    </location>
</feature>
<dbReference type="PANTHER" id="PTHR15092">
    <property type="entry name" value="POLY A -SPECIFIC RIBONUCLEASE/TARGET OF EGR1, MEMBER 1"/>
    <property type="match status" value="1"/>
</dbReference>
<evidence type="ECO:0000256" key="9">
    <source>
        <dbReference type="ARBA" id="ARBA00022723"/>
    </source>
</evidence>
<dbReference type="Gene3D" id="3.30.70.330">
    <property type="match status" value="1"/>
</dbReference>